<keyword evidence="1" id="KW-0732">Signal</keyword>
<reference evidence="2 3" key="1">
    <citation type="journal article" date="2022" name="G3 (Bethesda)">
        <title>Enemy or ally: a genomic approach to elucidate the lifestyle of Phyllosticta citrichinaensis.</title>
        <authorList>
            <person name="Buijs V.A."/>
            <person name="Groenewald J.Z."/>
            <person name="Haridas S."/>
            <person name="LaButti K.M."/>
            <person name="Lipzen A."/>
            <person name="Martin F.M."/>
            <person name="Barry K."/>
            <person name="Grigoriev I.V."/>
            <person name="Crous P.W."/>
            <person name="Seidl M.F."/>
        </authorList>
    </citation>
    <scope>NUCLEOTIDE SEQUENCE [LARGE SCALE GENOMIC DNA]</scope>
    <source>
        <strain evidence="2 3">CBS 129764</strain>
    </source>
</reference>
<gene>
    <name evidence="2" type="ORF">IWX90DRAFT_14867</name>
</gene>
<dbReference type="EMBL" id="JBBWUH010000001">
    <property type="protein sequence ID" value="KAK8177303.1"/>
    <property type="molecule type" value="Genomic_DNA"/>
</dbReference>
<feature type="signal peptide" evidence="1">
    <location>
        <begin position="1"/>
        <end position="24"/>
    </location>
</feature>
<evidence type="ECO:0000313" key="3">
    <source>
        <dbReference type="Proteomes" id="UP001456524"/>
    </source>
</evidence>
<keyword evidence="3" id="KW-1185">Reference proteome</keyword>
<sequence>MSLAFWGAIHLLTNCLSSLSEAECAEIPSKQANGRTTLLSRATLAWPVEPTCSAAPWRAGCPRCMLGRLGSVRPLMNHPPTCENYLLRLASLF</sequence>
<proteinExistence type="predicted"/>
<organism evidence="2 3">
    <name type="scientific">Phyllosticta citrichinensis</name>
    <dbReference type="NCBI Taxonomy" id="1130410"/>
    <lineage>
        <taxon>Eukaryota</taxon>
        <taxon>Fungi</taxon>
        <taxon>Dikarya</taxon>
        <taxon>Ascomycota</taxon>
        <taxon>Pezizomycotina</taxon>
        <taxon>Dothideomycetes</taxon>
        <taxon>Dothideomycetes incertae sedis</taxon>
        <taxon>Botryosphaeriales</taxon>
        <taxon>Phyllostictaceae</taxon>
        <taxon>Phyllosticta</taxon>
    </lineage>
</organism>
<name>A0ABR1Y5W3_9PEZI</name>
<feature type="chain" id="PRO_5045594477" description="Secreted protein" evidence="1">
    <location>
        <begin position="25"/>
        <end position="93"/>
    </location>
</feature>
<protein>
    <recommendedName>
        <fullName evidence="4">Secreted protein</fullName>
    </recommendedName>
</protein>
<evidence type="ECO:0000256" key="1">
    <source>
        <dbReference type="SAM" id="SignalP"/>
    </source>
</evidence>
<evidence type="ECO:0008006" key="4">
    <source>
        <dbReference type="Google" id="ProtNLM"/>
    </source>
</evidence>
<comment type="caution">
    <text evidence="2">The sequence shown here is derived from an EMBL/GenBank/DDBJ whole genome shotgun (WGS) entry which is preliminary data.</text>
</comment>
<dbReference type="Proteomes" id="UP001456524">
    <property type="component" value="Unassembled WGS sequence"/>
</dbReference>
<evidence type="ECO:0000313" key="2">
    <source>
        <dbReference type="EMBL" id="KAK8177303.1"/>
    </source>
</evidence>
<accession>A0ABR1Y5W3</accession>